<proteinExistence type="predicted"/>
<comment type="caution">
    <text evidence="1">The sequence shown here is derived from an EMBL/GenBank/DDBJ whole genome shotgun (WGS) entry which is preliminary data.</text>
</comment>
<dbReference type="AlphaFoldDB" id="A0A372FV79"/>
<keyword evidence="2" id="KW-1185">Reference proteome</keyword>
<dbReference type="OrthoDB" id="3381348at2"/>
<organism evidence="1 2">
    <name type="scientific">Micromonospora craniellae</name>
    <dbReference type="NCBI Taxonomy" id="2294034"/>
    <lineage>
        <taxon>Bacteria</taxon>
        <taxon>Bacillati</taxon>
        <taxon>Actinomycetota</taxon>
        <taxon>Actinomycetes</taxon>
        <taxon>Micromonosporales</taxon>
        <taxon>Micromonosporaceae</taxon>
        <taxon>Micromonospora</taxon>
    </lineage>
</organism>
<name>A0A372FV79_9ACTN</name>
<evidence type="ECO:0000313" key="2">
    <source>
        <dbReference type="Proteomes" id="UP000262621"/>
    </source>
</evidence>
<protein>
    <submittedName>
        <fullName evidence="1">Uncharacterized protein</fullName>
    </submittedName>
</protein>
<evidence type="ECO:0000313" key="1">
    <source>
        <dbReference type="EMBL" id="RFS44524.1"/>
    </source>
</evidence>
<dbReference type="RefSeq" id="WP_117229864.1">
    <property type="nucleotide sequence ID" value="NZ_CP061725.1"/>
</dbReference>
<dbReference type="Proteomes" id="UP000262621">
    <property type="component" value="Unassembled WGS sequence"/>
</dbReference>
<reference evidence="1 2" key="1">
    <citation type="submission" date="2018-08" db="EMBL/GenBank/DDBJ databases">
        <title>Verrucosispora craniellae sp. nov., isolated from a marine sponge in the South China Sea.</title>
        <authorList>
            <person name="Li L."/>
            <person name="Lin H.W."/>
        </authorList>
    </citation>
    <scope>NUCLEOTIDE SEQUENCE [LARGE SCALE GENOMIC DNA]</scope>
    <source>
        <strain evidence="1 2">LHW63014</strain>
    </source>
</reference>
<accession>A0A372FV79</accession>
<sequence>MAPDAEQSSLLTDVERSVEAVRVRTILAAATSLRLRVTDTDTDLIDAHATLPDGTVVVAVDAMTTFGGLLVAARGAGGAVQLDVTDLAPVPIRDRVRAWLTLTGSVVRFNPEALDTCDHDAVVALLRLPPVALWAIEPDTVGIRRGEVTTKIPIAAYRAARPDPAAPSRPHTWHA</sequence>
<gene>
    <name evidence="1" type="ORF">D0Q02_21705</name>
</gene>
<dbReference type="EMBL" id="QVFU01000028">
    <property type="protein sequence ID" value="RFS44524.1"/>
    <property type="molecule type" value="Genomic_DNA"/>
</dbReference>